<dbReference type="GO" id="GO:0008333">
    <property type="term" value="P:endosome to lysosome transport"/>
    <property type="evidence" value="ECO:0007669"/>
    <property type="project" value="TreeGrafter"/>
</dbReference>
<evidence type="ECO:0000313" key="4">
    <source>
        <dbReference type="EMBL" id="CAG9808050.1"/>
    </source>
</evidence>
<dbReference type="Proteomes" id="UP001153620">
    <property type="component" value="Chromosome 3"/>
</dbReference>
<dbReference type="InterPro" id="IPR000719">
    <property type="entry name" value="Prot_kinase_dom"/>
</dbReference>
<organism evidence="4 5">
    <name type="scientific">Chironomus riparius</name>
    <dbReference type="NCBI Taxonomy" id="315576"/>
    <lineage>
        <taxon>Eukaryota</taxon>
        <taxon>Metazoa</taxon>
        <taxon>Ecdysozoa</taxon>
        <taxon>Arthropoda</taxon>
        <taxon>Hexapoda</taxon>
        <taxon>Insecta</taxon>
        <taxon>Pterygota</taxon>
        <taxon>Neoptera</taxon>
        <taxon>Endopterygota</taxon>
        <taxon>Diptera</taxon>
        <taxon>Nematocera</taxon>
        <taxon>Chironomoidea</taxon>
        <taxon>Chironomidae</taxon>
        <taxon>Chironominae</taxon>
        <taxon>Chironomus</taxon>
    </lineage>
</organism>
<name>A0A9N9S2N0_9DIPT</name>
<sequence length="425" mass="48577">MNTILASSLPTKKYIDPDSISIPFHEIAHQNVTALLKNENNWVLKNSLNSMGWRARKHYFKVVQKPHACQKHGHLSKLESQASTSSYKENSSDNEYLLTWTEFGQDKCINDKELNNILKDLASIKHPLIYPIEYIKCNENGCLVIMKFHKDGSLKDLLCGSQPLNSFSTKYGTTKNRKQLPMKDVALYSRQILEGIKYLNSFGLAYGHLTTANIFIDNGIAKLSAIENFLLGVPSFYRPFIVQNSKITTIEQVDLFIFGHVVFEMQSTYSLQEPFVREITDCPVALKSFLEMLITKESLKTSFTIEQLLTHKFFGEFATQKSIDAIHESLKKEISIAEISGKNSIHNAIQKFETRLKDEQKLVKSQKRVVRVQEMMTSEEKKQTKQKVCVITLGRSLITLRKKRLISPPLPYYNMLQLPPPPPSP</sequence>
<dbReference type="InterPro" id="IPR051837">
    <property type="entry name" value="SortingNexin/PXDomain-PKLike"/>
</dbReference>
<reference evidence="4" key="1">
    <citation type="submission" date="2022-01" db="EMBL/GenBank/DDBJ databases">
        <authorList>
            <person name="King R."/>
        </authorList>
    </citation>
    <scope>NUCLEOTIDE SEQUENCE</scope>
</reference>
<comment type="subcellular location">
    <subcellularLocation>
        <location evidence="1">Cytoplasm</location>
    </subcellularLocation>
</comment>
<dbReference type="PANTHER" id="PTHR22999:SF40">
    <property type="entry name" value="PX DOMAIN-CONTAINING PROTEIN KINASE-LIKE PROTEIN"/>
    <property type="match status" value="1"/>
</dbReference>
<evidence type="ECO:0000256" key="2">
    <source>
        <dbReference type="ARBA" id="ARBA00022490"/>
    </source>
</evidence>
<feature type="domain" description="Protein kinase" evidence="3">
    <location>
        <begin position="29"/>
        <end position="330"/>
    </location>
</feature>
<evidence type="ECO:0000259" key="3">
    <source>
        <dbReference type="PROSITE" id="PS50011"/>
    </source>
</evidence>
<dbReference type="InterPro" id="IPR011009">
    <property type="entry name" value="Kinase-like_dom_sf"/>
</dbReference>
<dbReference type="AlphaFoldDB" id="A0A9N9S2N0"/>
<dbReference type="OrthoDB" id="41200at2759"/>
<evidence type="ECO:0000256" key="1">
    <source>
        <dbReference type="ARBA" id="ARBA00004496"/>
    </source>
</evidence>
<dbReference type="GO" id="GO:0035091">
    <property type="term" value="F:phosphatidylinositol binding"/>
    <property type="evidence" value="ECO:0007669"/>
    <property type="project" value="TreeGrafter"/>
</dbReference>
<keyword evidence="2" id="KW-0963">Cytoplasm</keyword>
<reference evidence="4" key="2">
    <citation type="submission" date="2022-10" db="EMBL/GenBank/DDBJ databases">
        <authorList>
            <consortium name="ENA_rothamsted_submissions"/>
            <consortium name="culmorum"/>
            <person name="King R."/>
        </authorList>
    </citation>
    <scope>NUCLEOTIDE SEQUENCE</scope>
</reference>
<dbReference type="PROSITE" id="PS50011">
    <property type="entry name" value="PROTEIN_KINASE_DOM"/>
    <property type="match status" value="1"/>
</dbReference>
<dbReference type="EMBL" id="OU895879">
    <property type="protein sequence ID" value="CAG9808050.1"/>
    <property type="molecule type" value="Genomic_DNA"/>
</dbReference>
<dbReference type="GO" id="GO:0043271">
    <property type="term" value="P:negative regulation of monoatomic ion transport"/>
    <property type="evidence" value="ECO:0007669"/>
    <property type="project" value="TreeGrafter"/>
</dbReference>
<dbReference type="GO" id="GO:0004672">
    <property type="term" value="F:protein kinase activity"/>
    <property type="evidence" value="ECO:0007669"/>
    <property type="project" value="InterPro"/>
</dbReference>
<gene>
    <name evidence="4" type="ORF">CHIRRI_LOCUS10896</name>
</gene>
<dbReference type="GO" id="GO:0005886">
    <property type="term" value="C:plasma membrane"/>
    <property type="evidence" value="ECO:0007669"/>
    <property type="project" value="TreeGrafter"/>
</dbReference>
<dbReference type="GO" id="GO:0006622">
    <property type="term" value="P:protein targeting to lysosome"/>
    <property type="evidence" value="ECO:0007669"/>
    <property type="project" value="TreeGrafter"/>
</dbReference>
<dbReference type="Pfam" id="PF07714">
    <property type="entry name" value="PK_Tyr_Ser-Thr"/>
    <property type="match status" value="1"/>
</dbReference>
<dbReference type="PANTHER" id="PTHR22999">
    <property type="entry name" value="PX SERINE/THREONINE KINASE PXK"/>
    <property type="match status" value="1"/>
</dbReference>
<dbReference type="GO" id="GO:0005524">
    <property type="term" value="F:ATP binding"/>
    <property type="evidence" value="ECO:0007669"/>
    <property type="project" value="InterPro"/>
</dbReference>
<dbReference type="GO" id="GO:0045022">
    <property type="term" value="P:early endosome to late endosome transport"/>
    <property type="evidence" value="ECO:0007669"/>
    <property type="project" value="TreeGrafter"/>
</dbReference>
<dbReference type="Gene3D" id="1.10.510.10">
    <property type="entry name" value="Transferase(Phosphotransferase) domain 1"/>
    <property type="match status" value="1"/>
</dbReference>
<keyword evidence="5" id="KW-1185">Reference proteome</keyword>
<dbReference type="InterPro" id="IPR001245">
    <property type="entry name" value="Ser-Thr/Tyr_kinase_cat_dom"/>
</dbReference>
<protein>
    <recommendedName>
        <fullName evidence="3">Protein kinase domain-containing protein</fullName>
    </recommendedName>
</protein>
<dbReference type="SUPFAM" id="SSF56112">
    <property type="entry name" value="Protein kinase-like (PK-like)"/>
    <property type="match status" value="1"/>
</dbReference>
<dbReference type="GO" id="GO:0005769">
    <property type="term" value="C:early endosome"/>
    <property type="evidence" value="ECO:0007669"/>
    <property type="project" value="TreeGrafter"/>
</dbReference>
<proteinExistence type="predicted"/>
<accession>A0A9N9S2N0</accession>
<evidence type="ECO:0000313" key="5">
    <source>
        <dbReference type="Proteomes" id="UP001153620"/>
    </source>
</evidence>
<dbReference type="GO" id="GO:0005770">
    <property type="term" value="C:late endosome"/>
    <property type="evidence" value="ECO:0007669"/>
    <property type="project" value="TreeGrafter"/>
</dbReference>